<gene>
    <name evidence="1" type="ordered locus">Msm_1346</name>
</gene>
<accession>A5UMX3</accession>
<dbReference type="eggNOG" id="arCOG09735">
    <property type="taxonomic scope" value="Archaea"/>
</dbReference>
<organism evidence="1 2">
    <name type="scientific">Methanobrevibacter smithii (strain ATCC 35061 / DSM 861 / OCM 144 / PS)</name>
    <dbReference type="NCBI Taxonomy" id="420247"/>
    <lineage>
        <taxon>Archaea</taxon>
        <taxon>Methanobacteriati</taxon>
        <taxon>Methanobacteriota</taxon>
        <taxon>Methanomada group</taxon>
        <taxon>Methanobacteria</taxon>
        <taxon>Methanobacteriales</taxon>
        <taxon>Methanobacteriaceae</taxon>
        <taxon>Methanobrevibacter</taxon>
    </lineage>
</organism>
<evidence type="ECO:0000313" key="1">
    <source>
        <dbReference type="EMBL" id="ABQ87551.1"/>
    </source>
</evidence>
<dbReference type="BioCyc" id="MSMI420247:GHWZ-1382-MONOMER"/>
<reference evidence="1 2" key="1">
    <citation type="journal article" date="2007" name="Proc. Natl. Acad. Sci. U.S.A.">
        <title>Genomic and metabolic adaptations of Methanobrevibacter smithii to the human gut.</title>
        <authorList>
            <person name="Samuel B.S."/>
            <person name="Hansen E.E."/>
            <person name="Manchester J.K."/>
            <person name="Coutinho P.M."/>
            <person name="Henrissat B."/>
            <person name="Fulton R."/>
            <person name="Latreille P."/>
            <person name="Kim K."/>
            <person name="Wilson R.K."/>
            <person name="Gordon J.I."/>
        </authorList>
    </citation>
    <scope>NUCLEOTIDE SEQUENCE [LARGE SCALE GENOMIC DNA]</scope>
    <source>
        <strain evidence="2">ATCC 35061 / DSM 861 / OCM 144 / PS</strain>
    </source>
</reference>
<dbReference type="KEGG" id="msi:Msm_1346"/>
<dbReference type="STRING" id="420247.Msm_1346"/>
<dbReference type="HOGENOM" id="CLU_1912380_0_0_2"/>
<dbReference type="EnsemblBacteria" id="ABQ87551">
    <property type="protein sequence ID" value="ABQ87551"/>
    <property type="gene ID" value="Msm_1346"/>
</dbReference>
<dbReference type="AlphaFoldDB" id="A5UMX3"/>
<keyword evidence="2" id="KW-1185">Reference proteome</keyword>
<evidence type="ECO:0000313" key="2">
    <source>
        <dbReference type="Proteomes" id="UP000001992"/>
    </source>
</evidence>
<sequence length="132" mass="16029">MENLKSKYIDLSFVNQKKEELINIPDFLPWGISLQFKDNPTRLKIIEENNLKRVYVLKHVKRNEYVKMHKTDFFFHAEELVRFVEKYPQFKGVLKEELLNKDIINYESITSMSLLEIFNKEGKYFEDKIYNK</sequence>
<dbReference type="Proteomes" id="UP000001992">
    <property type="component" value="Chromosome"/>
</dbReference>
<dbReference type="PATRIC" id="fig|420247.28.peg.1341"/>
<dbReference type="RefSeq" id="WP_011954456.1">
    <property type="nucleotide sequence ID" value="NC_009515.1"/>
</dbReference>
<proteinExistence type="predicted"/>
<protein>
    <submittedName>
        <fullName evidence="1">Uncharacterized protein</fullName>
    </submittedName>
</protein>
<dbReference type="GeneID" id="78817996"/>
<dbReference type="EMBL" id="CP000678">
    <property type="protein sequence ID" value="ABQ87551.1"/>
    <property type="molecule type" value="Genomic_DNA"/>
</dbReference>
<name>A5UMX3_METS3</name>